<proteinExistence type="predicted"/>
<dbReference type="STRING" id="1003.SAMN04488541_1010115"/>
<reference evidence="1 2" key="1">
    <citation type="submission" date="2016-10" db="EMBL/GenBank/DDBJ databases">
        <authorList>
            <person name="de Groot N.N."/>
        </authorList>
    </citation>
    <scope>NUCLEOTIDE SEQUENCE [LARGE SCALE GENOMIC DNA]</scope>
    <source>
        <strain>GEY</strain>
        <strain evidence="2">DSM 9560</strain>
    </source>
</reference>
<dbReference type="AlphaFoldDB" id="A0A1I2ENM7"/>
<keyword evidence="2" id="KW-1185">Reference proteome</keyword>
<protein>
    <submittedName>
        <fullName evidence="1">Uncharacterized protein</fullName>
    </submittedName>
</protein>
<organism evidence="1 2">
    <name type="scientific">Thermoflexibacter ruber</name>
    <dbReference type="NCBI Taxonomy" id="1003"/>
    <lineage>
        <taxon>Bacteria</taxon>
        <taxon>Pseudomonadati</taxon>
        <taxon>Bacteroidota</taxon>
        <taxon>Cytophagia</taxon>
        <taxon>Cytophagales</taxon>
        <taxon>Thermoflexibacteraceae</taxon>
        <taxon>Thermoflexibacter</taxon>
    </lineage>
</organism>
<dbReference type="RefSeq" id="WP_091542653.1">
    <property type="nucleotide sequence ID" value="NZ_FONY01000010.1"/>
</dbReference>
<dbReference type="OrthoDB" id="963568at2"/>
<evidence type="ECO:0000313" key="1">
    <source>
        <dbReference type="EMBL" id="SFE94419.1"/>
    </source>
</evidence>
<name>A0A1I2ENM7_9BACT</name>
<dbReference type="Proteomes" id="UP000199513">
    <property type="component" value="Unassembled WGS sequence"/>
</dbReference>
<accession>A0A1I2ENM7</accession>
<dbReference type="EMBL" id="FONY01000010">
    <property type="protein sequence ID" value="SFE94419.1"/>
    <property type="molecule type" value="Genomic_DNA"/>
</dbReference>
<sequence>MDGTTEEARKKQSEIIFSKTPEERFLMGIEMINYMRMVVENSIRAEQPDISPLELKIAVFKRYYAHEFSKEELERIEESMRVYHLQTHNTLN</sequence>
<gene>
    <name evidence="1" type="ORF">SAMN04488541_1010115</name>
</gene>
<evidence type="ECO:0000313" key="2">
    <source>
        <dbReference type="Proteomes" id="UP000199513"/>
    </source>
</evidence>